<organism evidence="1 2">
    <name type="scientific">Catharanthus roseus</name>
    <name type="common">Madagascar periwinkle</name>
    <name type="synonym">Vinca rosea</name>
    <dbReference type="NCBI Taxonomy" id="4058"/>
    <lineage>
        <taxon>Eukaryota</taxon>
        <taxon>Viridiplantae</taxon>
        <taxon>Streptophyta</taxon>
        <taxon>Embryophyta</taxon>
        <taxon>Tracheophyta</taxon>
        <taxon>Spermatophyta</taxon>
        <taxon>Magnoliopsida</taxon>
        <taxon>eudicotyledons</taxon>
        <taxon>Gunneridae</taxon>
        <taxon>Pentapetalae</taxon>
        <taxon>asterids</taxon>
        <taxon>lamiids</taxon>
        <taxon>Gentianales</taxon>
        <taxon>Apocynaceae</taxon>
        <taxon>Rauvolfioideae</taxon>
        <taxon>Vinceae</taxon>
        <taxon>Catharanthinae</taxon>
        <taxon>Catharanthus</taxon>
    </lineage>
</organism>
<evidence type="ECO:0000313" key="2">
    <source>
        <dbReference type="Proteomes" id="UP001060085"/>
    </source>
</evidence>
<dbReference type="Proteomes" id="UP001060085">
    <property type="component" value="Linkage Group LG05"/>
</dbReference>
<proteinExistence type="predicted"/>
<evidence type="ECO:0000313" key="1">
    <source>
        <dbReference type="EMBL" id="KAI5664544.1"/>
    </source>
</evidence>
<protein>
    <submittedName>
        <fullName evidence="1">Uncharacterized protein</fullName>
    </submittedName>
</protein>
<accession>A0ACC0AWN6</accession>
<dbReference type="EMBL" id="CM044705">
    <property type="protein sequence ID" value="KAI5664544.1"/>
    <property type="molecule type" value="Genomic_DNA"/>
</dbReference>
<gene>
    <name evidence="1" type="ORF">M9H77_23867</name>
</gene>
<reference evidence="2" key="1">
    <citation type="journal article" date="2023" name="Nat. Plants">
        <title>Single-cell RNA sequencing provides a high-resolution roadmap for understanding the multicellular compartmentation of specialized metabolism.</title>
        <authorList>
            <person name="Sun S."/>
            <person name="Shen X."/>
            <person name="Li Y."/>
            <person name="Li Y."/>
            <person name="Wang S."/>
            <person name="Li R."/>
            <person name="Zhang H."/>
            <person name="Shen G."/>
            <person name="Guo B."/>
            <person name="Wei J."/>
            <person name="Xu J."/>
            <person name="St-Pierre B."/>
            <person name="Chen S."/>
            <person name="Sun C."/>
        </authorList>
    </citation>
    <scope>NUCLEOTIDE SEQUENCE [LARGE SCALE GENOMIC DNA]</scope>
</reference>
<sequence>MLKVSQFSKCFRCAGEKCIDLRRNYIFEKISLLIFRLLKSYTLSFLHELFLKYITYYSCFYLFSVNSSITAATSHYCWLTTCYTVPLSGFCNRLRFNDNVTRLITRETREKFDFSGVWCLLHATSVTDIIRNLPGCFTDLWELLSSANWASVHTFSLLRPCSLILMMTFFFSLLFFSANSYFCLFSVNSYVTAAVSHHCWLTTCLGSLYLKKKRKSIFQTSHPILKSFD</sequence>
<keyword evidence="2" id="KW-1185">Reference proteome</keyword>
<name>A0ACC0AWN6_CATRO</name>
<comment type="caution">
    <text evidence="1">The sequence shown here is derived from an EMBL/GenBank/DDBJ whole genome shotgun (WGS) entry which is preliminary data.</text>
</comment>